<dbReference type="Proteomes" id="UP000182521">
    <property type="component" value="Chromosome"/>
</dbReference>
<keyword evidence="3" id="KW-0804">Transcription</keyword>
<dbReference type="GO" id="GO:0003700">
    <property type="term" value="F:DNA-binding transcription factor activity"/>
    <property type="evidence" value="ECO:0007669"/>
    <property type="project" value="InterPro"/>
</dbReference>
<dbReference type="SMART" id="SM00418">
    <property type="entry name" value="HTH_ARSR"/>
    <property type="match status" value="1"/>
</dbReference>
<evidence type="ECO:0000256" key="1">
    <source>
        <dbReference type="ARBA" id="ARBA00023015"/>
    </source>
</evidence>
<dbReference type="Gene3D" id="1.10.10.10">
    <property type="entry name" value="Winged helix-like DNA-binding domain superfamily/Winged helix DNA-binding domain"/>
    <property type="match status" value="1"/>
</dbReference>
<sequence length="122" mass="14477">MKLADIVDFQKALGDETRIRVLMVIYHHELCLCHLAHIFKLANSTLSKHLDILRRNKLIHKRKQGRFHYFYFNSIYKEELKWLLEALKDDATVKQDLKLIKEMVEQSLEHLPEVHAKEGVSI</sequence>
<dbReference type="EMBL" id="CP009654">
    <property type="protein sequence ID" value="APC96285.1"/>
    <property type="molecule type" value="Genomic_DNA"/>
</dbReference>
<keyword evidence="1" id="KW-0805">Transcription regulation</keyword>
<dbReference type="Pfam" id="PF01022">
    <property type="entry name" value="HTH_5"/>
    <property type="match status" value="1"/>
</dbReference>
<dbReference type="InterPro" id="IPR036388">
    <property type="entry name" value="WH-like_DNA-bd_sf"/>
</dbReference>
<dbReference type="NCBIfam" id="NF033788">
    <property type="entry name" value="HTH_metalloreg"/>
    <property type="match status" value="1"/>
</dbReference>
<evidence type="ECO:0000259" key="4">
    <source>
        <dbReference type="PROSITE" id="PS50987"/>
    </source>
</evidence>
<dbReference type="InterPro" id="IPR036390">
    <property type="entry name" value="WH_DNA-bd_sf"/>
</dbReference>
<evidence type="ECO:0000313" key="5">
    <source>
        <dbReference type="EMBL" id="APC96285.1"/>
    </source>
</evidence>
<dbReference type="PROSITE" id="PS50987">
    <property type="entry name" value="HTH_ARSR_2"/>
    <property type="match status" value="1"/>
</dbReference>
<evidence type="ECO:0000256" key="3">
    <source>
        <dbReference type="ARBA" id="ARBA00023163"/>
    </source>
</evidence>
<accession>A0A1J0KRA7</accession>
<dbReference type="CDD" id="cd00090">
    <property type="entry name" value="HTH_ARSR"/>
    <property type="match status" value="1"/>
</dbReference>
<evidence type="ECO:0000256" key="2">
    <source>
        <dbReference type="ARBA" id="ARBA00023125"/>
    </source>
</evidence>
<dbReference type="STRING" id="1542390.KX01_725"/>
<dbReference type="KEGG" id="frc:KX01_725"/>
<dbReference type="OrthoDB" id="9793058at2"/>
<organism evidence="5 6">
    <name type="scientific">Francisella frigiditurris</name>
    <dbReference type="NCBI Taxonomy" id="1542390"/>
    <lineage>
        <taxon>Bacteria</taxon>
        <taxon>Pseudomonadati</taxon>
        <taxon>Pseudomonadota</taxon>
        <taxon>Gammaproteobacteria</taxon>
        <taxon>Thiotrichales</taxon>
        <taxon>Francisellaceae</taxon>
        <taxon>Francisella</taxon>
    </lineage>
</organism>
<dbReference type="PRINTS" id="PR00778">
    <property type="entry name" value="HTHARSR"/>
</dbReference>
<dbReference type="AlphaFoldDB" id="A0A1J0KRA7"/>
<dbReference type="PANTHER" id="PTHR33154">
    <property type="entry name" value="TRANSCRIPTIONAL REGULATOR, ARSR FAMILY"/>
    <property type="match status" value="1"/>
</dbReference>
<feature type="domain" description="HTH arsR-type" evidence="4">
    <location>
        <begin position="1"/>
        <end position="115"/>
    </location>
</feature>
<name>A0A1J0KRA7_9GAMM</name>
<dbReference type="GO" id="GO:0003677">
    <property type="term" value="F:DNA binding"/>
    <property type="evidence" value="ECO:0007669"/>
    <property type="project" value="UniProtKB-KW"/>
</dbReference>
<dbReference type="RefSeq" id="WP_071663687.1">
    <property type="nucleotide sequence ID" value="NZ_CP009654.1"/>
</dbReference>
<dbReference type="PANTHER" id="PTHR33154:SF33">
    <property type="entry name" value="TRANSCRIPTIONAL REPRESSOR SDPR"/>
    <property type="match status" value="1"/>
</dbReference>
<reference evidence="6" key="1">
    <citation type="submission" date="2014-10" db="EMBL/GenBank/DDBJ databases">
        <authorList>
            <person name="Kuske C.R."/>
            <person name="Challacombe J.F."/>
            <person name="Daligault H.E."/>
            <person name="Davenport K.W."/>
            <person name="Johnson S.L."/>
            <person name="Siddaramappa S."/>
            <person name="Petersen J.M."/>
        </authorList>
    </citation>
    <scope>NUCLEOTIDE SEQUENCE [LARGE SCALE GENOMIC DNA]</scope>
    <source>
        <strain evidence="6">CA97-1460</strain>
    </source>
</reference>
<evidence type="ECO:0000313" key="6">
    <source>
        <dbReference type="Proteomes" id="UP000182521"/>
    </source>
</evidence>
<dbReference type="InterPro" id="IPR051081">
    <property type="entry name" value="HTH_MetalResp_TranReg"/>
</dbReference>
<dbReference type="SUPFAM" id="SSF46785">
    <property type="entry name" value="Winged helix' DNA-binding domain"/>
    <property type="match status" value="1"/>
</dbReference>
<keyword evidence="2" id="KW-0238">DNA-binding</keyword>
<keyword evidence="6" id="KW-1185">Reference proteome</keyword>
<dbReference type="InterPro" id="IPR011991">
    <property type="entry name" value="ArsR-like_HTH"/>
</dbReference>
<protein>
    <submittedName>
        <fullName evidence="5">Bacterial regulatory, arsR family protein</fullName>
    </submittedName>
</protein>
<gene>
    <name evidence="5" type="ORF">KX01_725</name>
</gene>
<proteinExistence type="predicted"/>
<dbReference type="InterPro" id="IPR001845">
    <property type="entry name" value="HTH_ArsR_DNA-bd_dom"/>
</dbReference>